<dbReference type="Gene3D" id="2.60.120.260">
    <property type="entry name" value="Galactose-binding domain-like"/>
    <property type="match status" value="1"/>
</dbReference>
<evidence type="ECO:0000256" key="3">
    <source>
        <dbReference type="ARBA" id="ARBA00022825"/>
    </source>
</evidence>
<reference evidence="11 12" key="1">
    <citation type="submission" date="2016-09" db="EMBL/GenBank/DDBJ databases">
        <title>Extensive genetic diversity and differential bi-allelic expression allows diatom success in the polar Southern Ocean.</title>
        <authorList>
            <consortium name="DOE Joint Genome Institute"/>
            <person name="Mock T."/>
            <person name="Otillar R.P."/>
            <person name="Strauss J."/>
            <person name="Dupont C."/>
            <person name="Frickenhaus S."/>
            <person name="Maumus F."/>
            <person name="Mcmullan M."/>
            <person name="Sanges R."/>
            <person name="Schmutz J."/>
            <person name="Toseland A."/>
            <person name="Valas R."/>
            <person name="Veluchamy A."/>
            <person name="Ward B.J."/>
            <person name="Allen A."/>
            <person name="Barry K."/>
            <person name="Falciatore A."/>
            <person name="Ferrante M."/>
            <person name="Fortunato A.E."/>
            <person name="Gloeckner G."/>
            <person name="Gruber A."/>
            <person name="Hipkin R."/>
            <person name="Janech M."/>
            <person name="Kroth P."/>
            <person name="Leese F."/>
            <person name="Lindquist E."/>
            <person name="Lyon B.R."/>
            <person name="Martin J."/>
            <person name="Mayer C."/>
            <person name="Parker M."/>
            <person name="Quesneville H."/>
            <person name="Raymond J."/>
            <person name="Uhlig C."/>
            <person name="Valentin K.U."/>
            <person name="Worden A.Z."/>
            <person name="Armbrust E.V."/>
            <person name="Bowler C."/>
            <person name="Green B."/>
            <person name="Moulton V."/>
            <person name="Van Oosterhout C."/>
            <person name="Grigoriev I."/>
        </authorList>
    </citation>
    <scope>NUCLEOTIDE SEQUENCE [LARGE SCALE GENOMIC DNA]</scope>
    <source>
        <strain evidence="11 12">CCMP1102</strain>
    </source>
</reference>
<dbReference type="PROSITE" id="PS51892">
    <property type="entry name" value="SUBTILASE"/>
    <property type="match status" value="1"/>
</dbReference>
<keyword evidence="2 7" id="KW-0378">Hydrolase</keyword>
<dbReference type="Pfam" id="PF01483">
    <property type="entry name" value="P_proprotein"/>
    <property type="match status" value="1"/>
</dbReference>
<dbReference type="Pfam" id="PF00082">
    <property type="entry name" value="Peptidase_S8"/>
    <property type="match status" value="2"/>
</dbReference>
<dbReference type="InterPro" id="IPR000209">
    <property type="entry name" value="Peptidase_S8/S53_dom"/>
</dbReference>
<dbReference type="InterPro" id="IPR023828">
    <property type="entry name" value="Peptidase_S8_Ser-AS"/>
</dbReference>
<comment type="catalytic activity">
    <reaction evidence="4">
        <text>Hydrolysis of proteins with broad specificity for peptide bonds, and a preference for a large uncharged residue in P1. Hydrolyzes peptide amides.</text>
        <dbReference type="EC" id="3.4.21.62"/>
    </reaction>
</comment>
<feature type="region of interest" description="Disordered" evidence="8">
    <location>
        <begin position="1519"/>
        <end position="1584"/>
    </location>
</feature>
<dbReference type="PROSITE" id="PS51829">
    <property type="entry name" value="P_HOMO_B"/>
    <property type="match status" value="1"/>
</dbReference>
<dbReference type="EC" id="3.4.21.62" evidence="5"/>
<feature type="active site" description="Charge relay system" evidence="6 7">
    <location>
        <position position="185"/>
    </location>
</feature>
<dbReference type="InterPro" id="IPR022398">
    <property type="entry name" value="Peptidase_S8_His-AS"/>
</dbReference>
<dbReference type="OrthoDB" id="300641at2759"/>
<proteinExistence type="inferred from homology"/>
<evidence type="ECO:0000313" key="12">
    <source>
        <dbReference type="Proteomes" id="UP000095751"/>
    </source>
</evidence>
<dbReference type="KEGG" id="fcy:FRACYDRAFT_243098"/>
<dbReference type="SUPFAM" id="SSF49785">
    <property type="entry name" value="Galactose-binding domain-like"/>
    <property type="match status" value="1"/>
</dbReference>
<gene>
    <name evidence="11" type="ORF">FRACYDRAFT_243098</name>
</gene>
<keyword evidence="1 7" id="KW-0645">Protease</keyword>
<evidence type="ECO:0000256" key="4">
    <source>
        <dbReference type="ARBA" id="ARBA00023529"/>
    </source>
</evidence>
<dbReference type="GO" id="GO:0012505">
    <property type="term" value="C:endomembrane system"/>
    <property type="evidence" value="ECO:0007669"/>
    <property type="project" value="UniProtKB-ARBA"/>
</dbReference>
<dbReference type="SUPFAM" id="SSF52743">
    <property type="entry name" value="Subtilisin-like"/>
    <property type="match status" value="1"/>
</dbReference>
<dbReference type="PANTHER" id="PTHR42884">
    <property type="entry name" value="PROPROTEIN CONVERTASE SUBTILISIN/KEXIN-RELATED"/>
    <property type="match status" value="1"/>
</dbReference>
<dbReference type="Proteomes" id="UP000095751">
    <property type="component" value="Unassembled WGS sequence"/>
</dbReference>
<evidence type="ECO:0000256" key="6">
    <source>
        <dbReference type="PIRSR" id="PIRSR615500-1"/>
    </source>
</evidence>
<organism evidence="11 12">
    <name type="scientific">Fragilariopsis cylindrus CCMP1102</name>
    <dbReference type="NCBI Taxonomy" id="635003"/>
    <lineage>
        <taxon>Eukaryota</taxon>
        <taxon>Sar</taxon>
        <taxon>Stramenopiles</taxon>
        <taxon>Ochrophyta</taxon>
        <taxon>Bacillariophyta</taxon>
        <taxon>Bacillariophyceae</taxon>
        <taxon>Bacillariophycidae</taxon>
        <taxon>Bacillariales</taxon>
        <taxon>Bacillariaceae</taxon>
        <taxon>Fragilariopsis</taxon>
    </lineage>
</organism>
<dbReference type="GO" id="GO:0016485">
    <property type="term" value="P:protein processing"/>
    <property type="evidence" value="ECO:0007669"/>
    <property type="project" value="TreeGrafter"/>
</dbReference>
<evidence type="ECO:0000256" key="1">
    <source>
        <dbReference type="ARBA" id="ARBA00022670"/>
    </source>
</evidence>
<evidence type="ECO:0000256" key="8">
    <source>
        <dbReference type="SAM" id="MobiDB-lite"/>
    </source>
</evidence>
<dbReference type="GO" id="GO:0004252">
    <property type="term" value="F:serine-type endopeptidase activity"/>
    <property type="evidence" value="ECO:0007669"/>
    <property type="project" value="UniProtKB-UniRule"/>
</dbReference>
<dbReference type="InterPro" id="IPR008979">
    <property type="entry name" value="Galactose-bd-like_sf"/>
</dbReference>
<evidence type="ECO:0000256" key="5">
    <source>
        <dbReference type="ARBA" id="ARBA00023619"/>
    </source>
</evidence>
<dbReference type="InterPro" id="IPR015500">
    <property type="entry name" value="Peptidase_S8_subtilisin-rel"/>
</dbReference>
<dbReference type="InterPro" id="IPR002884">
    <property type="entry name" value="P_dom"/>
</dbReference>
<dbReference type="InParanoid" id="A0A1E7F4V9"/>
<dbReference type="GO" id="GO:0016020">
    <property type="term" value="C:membrane"/>
    <property type="evidence" value="ECO:0007669"/>
    <property type="project" value="TreeGrafter"/>
</dbReference>
<sequence length="1584" mass="173339">MGAVLICVPTKTHVLDHHKMWFGWLLSIQIQSATAQGDGIDYTCNPRLDYSDDNLCPTIQDGKCDDPSFGGQEELCRNQDCIDCNIQYCYGCLNAKGCYYCPEDGTCENFDEYSSTNKDRQCTTPNDYYSMIKGGNSPDECISEDAYYKDPLWDGNEWVYNLINVEKVWSKYNLEGTGIVIRINDDGVDVNNQEFDGRFDLVENSCIQYLPLSQNQDLDGHGTAVAGIAVGNSDNNLCSAGIASKSKFSSCNFFAKNVPYSSLAYKLNTFDISQNSIGMPACSDAGFGTGANEDQNENDDPNNSIVDPTRIYEQCPFTYSEEKEEGKEKYKNPCDICGDTFLVDEPLSIECENSIAYHCKEYYKLDEDACRDFPEIIIGGSCDYNKLPQSAVQAIELGIKNGRNGKGTIFVFASGNDFIKGDDVNFSGWTNSRFTITVGAIGKNKLHADYSTEGSALIVVAPGGGNKDVGHLMTTGLGVDTCADSGQGTSFATPVVSGVIALMLEARSELSWRDVQGIIAKTSQRVVNDPLDDSVVINGAGYWHSRWYGFGIIDALAAVEAALEWELYTEEEHVIGMSKEENVILNDDPNSKDNIYTSTIKVTAEDSAQDFISESTVVLLDLKHYNRGDLEIILTSPSGTESLLHTGNTPENTQLKKSERWKLMSGNITKCPPVVEVEGTCLSGLETVGGWYEMVGNGNIYTLSACSMDPSKSVGINVFTAGDNNNADDDKCSDLICIENQSRQVADCGSGDDGSINNGYKISWVSESKKTYHFSEEEIPLNTECKLSFPVPFKEPVEGKTVGDDSIATVYDTCKETKRSGVWYTFSDGEPKDGILVYQANTCSTETNFNNEISVYRGNDCDSLECVNIDVMPCQKTGEYGGIAYWTTSIKEKFHIFVHGVENNSNSNNVDAGDFSMDISYADRRGNDQCGTAIPINVNQDELTGSTDGNKPDMASISGSSCGIGGAGAWYRVTGNGSTFQATTCSDKTDSQTSMYVYAGQCGSLTCIDYEGGNEVLCSDPNEADKASTVNFKTQEGIDYYILVTGRRGRTGNFGLKLYEVETSPNNECKQAELLNLDKPAVQGSTLQATVDFLPDAMCGVALDSPGVWYSIEGTGRGVELSTCQSNIFDNFDNFNTAISVFKGSSCGDLECVTGTSAEDPSCDSTGVTAAWLTESNTNYFVYVHGKSSQKNMGDFELTATEFDVIETNEFCPRANLVPTDGSRIQGSTEDATHAAIHSSSCGVEVVNPGLWYVFKGNGQPFSISACAEDEDDFDVSVSVFTGTCDDLTCITGSTFVDNYCSTTGTAKTGRRSLQQQISSNNDFRFMTENRQDYYVFVHGQNGVGDFDLYINEDTVPGYGTLAPTATPLRFGKDLYRWIPINDDVTVVTDYPSLTIVSSPTAGGTAKVDGSAIQYSSLLDYVGIDIITVEGCIQDDCYQFLITIRVMGDEENDRENGDDDGGSNKLWWLLLLLLLVLCPCLCLPMYFFHQKKKVEKENEYEDHDDMEDRDLDEFLDDIDDEMEGPDAEGGQLLPYQTPNNNDSSDDDDDDWESSDGDDDDEDSEEKPHNSSDDEDESVLTLSNN</sequence>
<comment type="similarity">
    <text evidence="7">Belongs to the peptidase S8 family.</text>
</comment>
<dbReference type="PROSITE" id="PS00137">
    <property type="entry name" value="SUBTILASE_HIS"/>
    <property type="match status" value="1"/>
</dbReference>
<feature type="active site" description="Charge relay system" evidence="6 7">
    <location>
        <position position="221"/>
    </location>
</feature>
<dbReference type="PANTHER" id="PTHR42884:SF14">
    <property type="entry name" value="NEUROENDOCRINE CONVERTASE 1"/>
    <property type="match status" value="1"/>
</dbReference>
<name>A0A1E7F4V9_9STRA</name>
<evidence type="ECO:0000259" key="10">
    <source>
        <dbReference type="PROSITE" id="PS51829"/>
    </source>
</evidence>
<dbReference type="PRINTS" id="PR00723">
    <property type="entry name" value="SUBTILISIN"/>
</dbReference>
<dbReference type="Gene3D" id="3.40.50.200">
    <property type="entry name" value="Peptidase S8/S53 domain"/>
    <property type="match status" value="2"/>
</dbReference>
<protein>
    <recommendedName>
        <fullName evidence="5">subtilisin</fullName>
        <ecNumber evidence="5">3.4.21.62</ecNumber>
    </recommendedName>
</protein>
<keyword evidence="3 7" id="KW-0720">Serine protease</keyword>
<feature type="compositionally biased region" description="Acidic residues" evidence="8">
    <location>
        <begin position="1543"/>
        <end position="1564"/>
    </location>
</feature>
<accession>A0A1E7F4V9</accession>
<feature type="transmembrane region" description="Helical" evidence="9">
    <location>
        <begin position="1466"/>
        <end position="1488"/>
    </location>
</feature>
<dbReference type="EMBL" id="KV784362">
    <property type="protein sequence ID" value="OEU13187.1"/>
    <property type="molecule type" value="Genomic_DNA"/>
</dbReference>
<dbReference type="InterPro" id="IPR036852">
    <property type="entry name" value="Peptidase_S8/S53_dom_sf"/>
</dbReference>
<keyword evidence="9" id="KW-1133">Transmembrane helix</keyword>
<evidence type="ECO:0000313" key="11">
    <source>
        <dbReference type="EMBL" id="OEU13187.1"/>
    </source>
</evidence>
<keyword evidence="9" id="KW-0472">Membrane</keyword>
<dbReference type="GO" id="GO:0005737">
    <property type="term" value="C:cytoplasm"/>
    <property type="evidence" value="ECO:0007669"/>
    <property type="project" value="UniProtKB-ARBA"/>
</dbReference>
<evidence type="ECO:0000256" key="7">
    <source>
        <dbReference type="PROSITE-ProRule" id="PRU01240"/>
    </source>
</evidence>
<keyword evidence="12" id="KW-1185">Reference proteome</keyword>
<evidence type="ECO:0000256" key="9">
    <source>
        <dbReference type="SAM" id="Phobius"/>
    </source>
</evidence>
<keyword evidence="9" id="KW-0812">Transmembrane</keyword>
<evidence type="ECO:0000256" key="2">
    <source>
        <dbReference type="ARBA" id="ARBA00022801"/>
    </source>
</evidence>
<dbReference type="PROSITE" id="PS00138">
    <property type="entry name" value="SUBTILASE_SER"/>
    <property type="match status" value="1"/>
</dbReference>
<feature type="active site" description="Charge relay system" evidence="6 7">
    <location>
        <position position="490"/>
    </location>
</feature>
<feature type="domain" description="P/Homo B" evidence="10">
    <location>
        <begin position="569"/>
        <end position="726"/>
    </location>
</feature>